<accession>A0A2T3JKV6</accession>
<comment type="caution">
    <text evidence="2">The sequence shown here is derived from an EMBL/GenBank/DDBJ whole genome shotgun (WGS) entry which is preliminary data.</text>
</comment>
<protein>
    <submittedName>
        <fullName evidence="2">Uncharacterized protein</fullName>
    </submittedName>
</protein>
<gene>
    <name evidence="2" type="ORF">C9J18_15670</name>
    <name evidence="1" type="ORF">CTM96_12580</name>
</gene>
<evidence type="ECO:0000313" key="2">
    <source>
        <dbReference type="EMBL" id="PSU49654.1"/>
    </source>
</evidence>
<evidence type="ECO:0000313" key="1">
    <source>
        <dbReference type="EMBL" id="PSU24474.1"/>
    </source>
</evidence>
<dbReference type="EMBL" id="PYMO01000012">
    <property type="protein sequence ID" value="PSU24474.1"/>
    <property type="molecule type" value="Genomic_DNA"/>
</dbReference>
<dbReference type="EMBL" id="PYMP01000016">
    <property type="protein sequence ID" value="PSU49654.1"/>
    <property type="molecule type" value="Genomic_DNA"/>
</dbReference>
<keyword evidence="3" id="KW-1185">Reference proteome</keyword>
<dbReference type="Proteomes" id="UP000241405">
    <property type="component" value="Unassembled WGS sequence"/>
</dbReference>
<evidence type="ECO:0000313" key="3">
    <source>
        <dbReference type="Proteomes" id="UP000241405"/>
    </source>
</evidence>
<proteinExistence type="predicted"/>
<evidence type="ECO:0000313" key="4">
    <source>
        <dbReference type="Proteomes" id="UP000241618"/>
    </source>
</evidence>
<name>A0A2T3JKV6_PHOPO</name>
<organism evidence="2 4">
    <name type="scientific">Photobacterium phosphoreum</name>
    <dbReference type="NCBI Taxonomy" id="659"/>
    <lineage>
        <taxon>Bacteria</taxon>
        <taxon>Pseudomonadati</taxon>
        <taxon>Pseudomonadota</taxon>
        <taxon>Gammaproteobacteria</taxon>
        <taxon>Vibrionales</taxon>
        <taxon>Vibrionaceae</taxon>
        <taxon>Photobacterium</taxon>
    </lineage>
</organism>
<dbReference type="AlphaFoldDB" id="A0A2T3JKV6"/>
<dbReference type="RefSeq" id="WP_107188941.1">
    <property type="nucleotide sequence ID" value="NZ_PYMN01000001.1"/>
</dbReference>
<sequence>MIRTKITPPQNLCIYNAAFHIETYDFFEKINIAVFTRHELVTIDLTSVKIITAAASVLLFATVSTCQLSMNNANQIRCIFPRSDKNETGHRYIVKTGLARALHSGSVDKLELLTKDQIYFQTSTDPSLHLLSTFNLLTKEMAFTPVLLQLLVTGVSEAMLNVIHHAYKDPFNAAFIHSTKKLIVAGIGERWWQCAWFDSRKKAWIFIICDIGLGIPQTYNYLRQDHLYSVNPSLALKHAFIRGNSRFIGSGRGNGSEDMMQPIKSGYNESLLVYSGGAKYHFKTGMDQPEIENLSRFFNGTLVEWTLYVSNEEEI</sequence>
<dbReference type="Proteomes" id="UP000241618">
    <property type="component" value="Unassembled WGS sequence"/>
</dbReference>
<reference evidence="3 4" key="1">
    <citation type="submission" date="2018-03" db="EMBL/GenBank/DDBJ databases">
        <title>Whole genome sequencing of Histamine producing bacteria.</title>
        <authorList>
            <person name="Butler K."/>
        </authorList>
    </citation>
    <scope>NUCLEOTIDE SEQUENCE [LARGE SCALE GENOMIC DNA]</scope>
    <source>
        <strain evidence="2 4">FS-6.1</strain>
        <strain evidence="1 3">FS-6.2</strain>
    </source>
</reference>